<name>E9S7B5_RUMAL</name>
<evidence type="ECO:0000313" key="4">
    <source>
        <dbReference type="Proteomes" id="UP000004259"/>
    </source>
</evidence>
<dbReference type="InterPro" id="IPR011990">
    <property type="entry name" value="TPR-like_helical_dom_sf"/>
</dbReference>
<dbReference type="Gene3D" id="1.10.260.40">
    <property type="entry name" value="lambda repressor-like DNA-binding domains"/>
    <property type="match status" value="1"/>
</dbReference>
<dbReference type="EMBL" id="ADKM02000008">
    <property type="protein sequence ID" value="EGC04841.1"/>
    <property type="molecule type" value="Genomic_DNA"/>
</dbReference>
<evidence type="ECO:0000259" key="2">
    <source>
        <dbReference type="PROSITE" id="PS50943"/>
    </source>
</evidence>
<reference evidence="3 4" key="1">
    <citation type="submission" date="2011-02" db="EMBL/GenBank/DDBJ databases">
        <authorList>
            <person name="Nelson K.E."/>
            <person name="Sutton G."/>
            <person name="Torralba M."/>
            <person name="Durkin S."/>
            <person name="Harkins D."/>
            <person name="Montgomery R."/>
            <person name="Ziemer C."/>
            <person name="Klaassens E."/>
            <person name="Ocuiv P."/>
            <person name="Morrison M."/>
        </authorList>
    </citation>
    <scope>NUCLEOTIDE SEQUENCE [LARGE SCALE GENOMIC DNA]</scope>
    <source>
        <strain evidence="3 4">8</strain>
    </source>
</reference>
<dbReference type="eggNOG" id="COG1396">
    <property type="taxonomic scope" value="Bacteria"/>
</dbReference>
<dbReference type="CDD" id="cd00093">
    <property type="entry name" value="HTH_XRE"/>
    <property type="match status" value="1"/>
</dbReference>
<dbReference type="Pfam" id="PF01381">
    <property type="entry name" value="HTH_3"/>
    <property type="match status" value="1"/>
</dbReference>
<dbReference type="PROSITE" id="PS50943">
    <property type="entry name" value="HTH_CROC1"/>
    <property type="match status" value="1"/>
</dbReference>
<dbReference type="Gene3D" id="1.25.40.10">
    <property type="entry name" value="Tetratricopeptide repeat domain"/>
    <property type="match status" value="1"/>
</dbReference>
<organism evidence="3 4">
    <name type="scientific">Ruminococcus albus 8</name>
    <dbReference type="NCBI Taxonomy" id="246199"/>
    <lineage>
        <taxon>Bacteria</taxon>
        <taxon>Bacillati</taxon>
        <taxon>Bacillota</taxon>
        <taxon>Clostridia</taxon>
        <taxon>Eubacteriales</taxon>
        <taxon>Oscillospiraceae</taxon>
        <taxon>Ruminococcus</taxon>
    </lineage>
</organism>
<comment type="caution">
    <text evidence="3">The sequence shown here is derived from an EMBL/GenBank/DDBJ whole genome shotgun (WGS) entry which is preliminary data.</text>
</comment>
<accession>E9S7B5</accession>
<proteinExistence type="predicted"/>
<evidence type="ECO:0000313" key="3">
    <source>
        <dbReference type="EMBL" id="EGC04841.1"/>
    </source>
</evidence>
<dbReference type="STRING" id="246199.CUS_6126"/>
<keyword evidence="1 3" id="KW-0238">DNA-binding</keyword>
<dbReference type="SUPFAM" id="SSF47413">
    <property type="entry name" value="lambda repressor-like DNA-binding domains"/>
    <property type="match status" value="1"/>
</dbReference>
<dbReference type="InterPro" id="IPR010982">
    <property type="entry name" value="Lambda_DNA-bd_dom_sf"/>
</dbReference>
<dbReference type="GO" id="GO:0003677">
    <property type="term" value="F:DNA binding"/>
    <property type="evidence" value="ECO:0007669"/>
    <property type="project" value="UniProtKB-KW"/>
</dbReference>
<dbReference type="SMART" id="SM00530">
    <property type="entry name" value="HTH_XRE"/>
    <property type="match status" value="1"/>
</dbReference>
<dbReference type="PANTHER" id="PTHR46558">
    <property type="entry name" value="TRACRIPTIONAL REGULATORY PROTEIN-RELATED-RELATED"/>
    <property type="match status" value="1"/>
</dbReference>
<keyword evidence="4" id="KW-1185">Reference proteome</keyword>
<dbReference type="Proteomes" id="UP000004259">
    <property type="component" value="Unassembled WGS sequence"/>
</dbReference>
<sequence>MTIGATIKQLRQEQDITQEQLADALGITSRAVSQWETDRTAPDISQLPALANFFDVTTDHLLGVDIARKEEEIGKILKRVNGFQEQGDHEASAKYLREQLKTYPNEPDLLTNLASALQTFYFHQGKADTEELKKEKSDEIIALCERALKYYKPTDDNNFTKQVLIGQYVYYLHDKEKGEKLVMSLPNVYCTRERFLADLYEGKEALARRQSALLWSMTQMMHRLFWEISRDDLYTYEQKIEILKADDALTELITGGKPNFFHGKLSVNAATQAELYLKLGDKEKALDMLWSSYHHADSYENRFAGAKYSPCWLSEMDDDQIKVLKMEPKTIFDTIYEIITKPDNKFCETLAGNERFELLVEKLKEKISK</sequence>
<dbReference type="PANTHER" id="PTHR46558:SF11">
    <property type="entry name" value="HTH-TYPE TRANSCRIPTIONAL REGULATOR XRE"/>
    <property type="match status" value="1"/>
</dbReference>
<dbReference type="AlphaFoldDB" id="E9S7B5"/>
<dbReference type="SUPFAM" id="SSF48452">
    <property type="entry name" value="TPR-like"/>
    <property type="match status" value="1"/>
</dbReference>
<protein>
    <submittedName>
        <fullName evidence="3">DNA-binding helix-turn-helix protein</fullName>
    </submittedName>
</protein>
<gene>
    <name evidence="3" type="ORF">CUS_6126</name>
</gene>
<evidence type="ECO:0000256" key="1">
    <source>
        <dbReference type="ARBA" id="ARBA00023125"/>
    </source>
</evidence>
<dbReference type="InterPro" id="IPR001387">
    <property type="entry name" value="Cro/C1-type_HTH"/>
</dbReference>
<dbReference type="RefSeq" id="WP_002846872.1">
    <property type="nucleotide sequence ID" value="NZ_ADKM02000008.1"/>
</dbReference>
<feature type="domain" description="HTH cro/C1-type" evidence="2">
    <location>
        <begin position="7"/>
        <end position="61"/>
    </location>
</feature>